<feature type="transmembrane region" description="Helical" evidence="1">
    <location>
        <begin position="12"/>
        <end position="36"/>
    </location>
</feature>
<keyword evidence="1" id="KW-0812">Transmembrane</keyword>
<dbReference type="EMBL" id="BK032828">
    <property type="protein sequence ID" value="DAF62790.1"/>
    <property type="molecule type" value="Genomic_DNA"/>
</dbReference>
<name>A0A8S5THP2_9CAUD</name>
<sequence length="37" mass="4075">MFPNTKTRSALSGFCCIFGLGFVLHFMACSTFLHFAA</sequence>
<proteinExistence type="predicted"/>
<keyword evidence="1" id="KW-1133">Transmembrane helix</keyword>
<protein>
    <submittedName>
        <fullName evidence="2">Uncharacterized protein</fullName>
    </submittedName>
</protein>
<keyword evidence="1" id="KW-0472">Membrane</keyword>
<reference evidence="2" key="1">
    <citation type="journal article" date="2021" name="Proc. Natl. Acad. Sci. U.S.A.">
        <title>A Catalog of Tens of Thousands of Viruses from Human Metagenomes Reveals Hidden Associations with Chronic Diseases.</title>
        <authorList>
            <person name="Tisza M.J."/>
            <person name="Buck C.B."/>
        </authorList>
    </citation>
    <scope>NUCLEOTIDE SEQUENCE</scope>
    <source>
        <strain evidence="2">Ctiv53</strain>
    </source>
</reference>
<evidence type="ECO:0000313" key="2">
    <source>
        <dbReference type="EMBL" id="DAF62790.1"/>
    </source>
</evidence>
<accession>A0A8S5THP2</accession>
<organism evidence="2">
    <name type="scientific">Myoviridae sp. ctiv53</name>
    <dbReference type="NCBI Taxonomy" id="2827703"/>
    <lineage>
        <taxon>Viruses</taxon>
        <taxon>Duplodnaviria</taxon>
        <taxon>Heunggongvirae</taxon>
        <taxon>Uroviricota</taxon>
        <taxon>Caudoviricetes</taxon>
    </lineage>
</organism>
<evidence type="ECO:0000256" key="1">
    <source>
        <dbReference type="SAM" id="Phobius"/>
    </source>
</evidence>